<evidence type="ECO:0000313" key="1">
    <source>
        <dbReference type="EMBL" id="PRP68475.1"/>
    </source>
</evidence>
<gene>
    <name evidence="1" type="ORF">BUE93_21985</name>
</gene>
<dbReference type="OrthoDB" id="8351634at2"/>
<dbReference type="InterPro" id="IPR054199">
    <property type="entry name" value="DUF6904"/>
</dbReference>
<dbReference type="EMBL" id="MTBD01000124">
    <property type="protein sequence ID" value="PRP68475.1"/>
    <property type="molecule type" value="Genomic_DNA"/>
</dbReference>
<dbReference type="AlphaFoldDB" id="A0A2S9WYD7"/>
<evidence type="ECO:0000313" key="2">
    <source>
        <dbReference type="Proteomes" id="UP000239469"/>
    </source>
</evidence>
<accession>A0A2S9WYD7</accession>
<dbReference type="Pfam" id="PF21845">
    <property type="entry name" value="DUF6904"/>
    <property type="match status" value="1"/>
</dbReference>
<protein>
    <submittedName>
        <fullName evidence="1">Uncharacterized protein</fullName>
    </submittedName>
</protein>
<dbReference type="Proteomes" id="UP000239469">
    <property type="component" value="Unassembled WGS sequence"/>
</dbReference>
<dbReference type="RefSeq" id="WP_106078277.1">
    <property type="nucleotide sequence ID" value="NZ_MTBD01000124.1"/>
</dbReference>
<proteinExistence type="predicted"/>
<comment type="caution">
    <text evidence="1">The sequence shown here is derived from an EMBL/GenBank/DDBJ whole genome shotgun (WGS) entry which is preliminary data.</text>
</comment>
<reference evidence="1 2" key="1">
    <citation type="submission" date="2017-01" db="EMBL/GenBank/DDBJ databases">
        <title>New insights into the genetic diversity of Chromobacterium isolated from tropical freshwater lake.</title>
        <authorList>
            <person name="Santos A.B."/>
            <person name="Nascimento A.M."/>
            <person name="Da Silva P.C."/>
        </authorList>
    </citation>
    <scope>NUCLEOTIDE SEQUENCE [LARGE SCALE GENOMIC DNA]</scope>
    <source>
        <strain evidence="1 2">56AF</strain>
    </source>
</reference>
<organism evidence="1 2">
    <name type="scientific">Chromobacterium amazonense</name>
    <dbReference type="NCBI Taxonomy" id="1382803"/>
    <lineage>
        <taxon>Bacteria</taxon>
        <taxon>Pseudomonadati</taxon>
        <taxon>Pseudomonadota</taxon>
        <taxon>Betaproteobacteria</taxon>
        <taxon>Neisseriales</taxon>
        <taxon>Chromobacteriaceae</taxon>
        <taxon>Chromobacterium</taxon>
    </lineage>
</organism>
<name>A0A2S9WYD7_9NEIS</name>
<sequence length="213" mass="24299">MLEAKLTRNHAGLTLWGDYVSLKRLYAFIHRIVEESPIIEDKEGFVLGLAYDVRKAFEGCRSQEDRTYLNDDHCRCYGVEILWPVLLVQVGVLRQAMAFIPTNSLDQAVMYELEHAVETAVRAAMPIMADEVLHRTKRIGTAPYTHLDSVLDSRCRYFIGLTGKERLKALPRLMDTFEPIYRFLATEGATMQPGTIPPSAFVDDGSVWPDFKW</sequence>